<keyword evidence="2" id="KW-0238">DNA-binding</keyword>
<dbReference type="GO" id="GO:0015074">
    <property type="term" value="P:DNA integration"/>
    <property type="evidence" value="ECO:0007669"/>
    <property type="project" value="InterPro"/>
</dbReference>
<evidence type="ECO:0000256" key="1">
    <source>
        <dbReference type="ARBA" id="ARBA00008857"/>
    </source>
</evidence>
<dbReference type="Gene3D" id="1.10.443.10">
    <property type="entry name" value="Intergrase catalytic core"/>
    <property type="match status" value="1"/>
</dbReference>
<dbReference type="CDD" id="cd00397">
    <property type="entry name" value="DNA_BRE_C"/>
    <property type="match status" value="1"/>
</dbReference>
<proteinExistence type="inferred from homology"/>
<dbReference type="Gene3D" id="1.10.150.130">
    <property type="match status" value="1"/>
</dbReference>
<evidence type="ECO:0000313" key="6">
    <source>
        <dbReference type="Proteomes" id="UP000651057"/>
    </source>
</evidence>
<dbReference type="Pfam" id="PF00589">
    <property type="entry name" value="Phage_integrase"/>
    <property type="match status" value="1"/>
</dbReference>
<dbReference type="GO" id="GO:0006310">
    <property type="term" value="P:DNA recombination"/>
    <property type="evidence" value="ECO:0007669"/>
    <property type="project" value="UniProtKB-KW"/>
</dbReference>
<dbReference type="InterPro" id="IPR013762">
    <property type="entry name" value="Integrase-like_cat_sf"/>
</dbReference>
<evidence type="ECO:0000259" key="4">
    <source>
        <dbReference type="PROSITE" id="PS51898"/>
    </source>
</evidence>
<reference evidence="5" key="1">
    <citation type="submission" date="2021-01" db="EMBL/GenBank/DDBJ databases">
        <authorList>
            <person name="Zhong Y.L."/>
        </authorList>
    </citation>
    <scope>NUCLEOTIDE SEQUENCE</scope>
    <source>
        <strain evidence="5">KCTC 23302</strain>
    </source>
</reference>
<organism evidence="5 6">
    <name type="scientific">Aquimarina mytili</name>
    <dbReference type="NCBI Taxonomy" id="874423"/>
    <lineage>
        <taxon>Bacteria</taxon>
        <taxon>Pseudomonadati</taxon>
        <taxon>Bacteroidota</taxon>
        <taxon>Flavobacteriia</taxon>
        <taxon>Flavobacteriales</taxon>
        <taxon>Flavobacteriaceae</taxon>
        <taxon>Aquimarina</taxon>
    </lineage>
</organism>
<dbReference type="InterPro" id="IPR050090">
    <property type="entry name" value="Tyrosine_recombinase_XerCD"/>
</dbReference>
<dbReference type="RefSeq" id="WP_201920312.1">
    <property type="nucleotide sequence ID" value="NZ_BAABAX010000003.1"/>
</dbReference>
<dbReference type="InterPro" id="IPR011010">
    <property type="entry name" value="DNA_brk_join_enz"/>
</dbReference>
<protein>
    <submittedName>
        <fullName evidence="5">Tyrosine-type recombinase/integrase</fullName>
    </submittedName>
</protein>
<feature type="domain" description="Tyr recombinase" evidence="4">
    <location>
        <begin position="207"/>
        <end position="390"/>
    </location>
</feature>
<gene>
    <name evidence="5" type="ORF">JJQ60_12460</name>
</gene>
<dbReference type="InterPro" id="IPR002104">
    <property type="entry name" value="Integrase_catalytic"/>
</dbReference>
<evidence type="ECO:0000256" key="3">
    <source>
        <dbReference type="ARBA" id="ARBA00023172"/>
    </source>
</evidence>
<dbReference type="PROSITE" id="PS51898">
    <property type="entry name" value="TYR_RECOMBINASE"/>
    <property type="match status" value="1"/>
</dbReference>
<dbReference type="Proteomes" id="UP000651057">
    <property type="component" value="Unassembled WGS sequence"/>
</dbReference>
<accession>A0A936ZTD4</accession>
<comment type="similarity">
    <text evidence="1">Belongs to the 'phage' integrase family.</text>
</comment>
<comment type="caution">
    <text evidence="5">The sequence shown here is derived from an EMBL/GenBank/DDBJ whole genome shotgun (WGS) entry which is preliminary data.</text>
</comment>
<dbReference type="SUPFAM" id="SSF56349">
    <property type="entry name" value="DNA breaking-rejoining enzymes"/>
    <property type="match status" value="1"/>
</dbReference>
<keyword evidence="6" id="KW-1185">Reference proteome</keyword>
<dbReference type="GO" id="GO:0003677">
    <property type="term" value="F:DNA binding"/>
    <property type="evidence" value="ECO:0007669"/>
    <property type="project" value="UniProtKB-KW"/>
</dbReference>
<dbReference type="PANTHER" id="PTHR30349">
    <property type="entry name" value="PHAGE INTEGRASE-RELATED"/>
    <property type="match status" value="1"/>
</dbReference>
<dbReference type="InterPro" id="IPR010998">
    <property type="entry name" value="Integrase_recombinase_N"/>
</dbReference>
<keyword evidence="3" id="KW-0233">DNA recombination</keyword>
<dbReference type="EMBL" id="JAERQJ010000004">
    <property type="protein sequence ID" value="MBL0684333.1"/>
    <property type="molecule type" value="Genomic_DNA"/>
</dbReference>
<name>A0A936ZTD4_9FLAO</name>
<dbReference type="AlphaFoldDB" id="A0A936ZTD4"/>
<evidence type="ECO:0000313" key="5">
    <source>
        <dbReference type="EMBL" id="MBL0684333.1"/>
    </source>
</evidence>
<evidence type="ECO:0000256" key="2">
    <source>
        <dbReference type="ARBA" id="ARBA00023125"/>
    </source>
</evidence>
<sequence>MPKFKKAEIIRSTSSRGDYVKFYVWNVQKNDLERKRVYIPSKYKTDLEKEAFLKDRKKQINKLLIKGFHIDTERIKIKVEEKAKKERVKELKKEPIEIRRAIDKLVTLREAKKYHKRGISFFKNTMLQFVEWGEKQKQPIRFINDITFKIVQEYQMYLLTDLKNKSKTHNNSLGVISAFYNDCIDQEWVKGENPLEKFDNLPTDYGTKNKPYTNEEVAEMKKYILENDPYLWTIISFIYYSFMRPVELRRLKVGDIDLKQNIIRIAVEQSKTKRYDIIPIAPALLIIITKMNLEQYPNDYFLFNGRKKPSNTQMGENYMSKHFKKVKKYFGFDNDPDYTLYGFKHTACVNWYKAEKDIIKIQKMSRHTTVKTTERYLKSMGLLEDKNAVSMLPEI</sequence>
<dbReference type="PANTHER" id="PTHR30349:SF41">
    <property type="entry name" value="INTEGRASE_RECOMBINASE PROTEIN MJ0367-RELATED"/>
    <property type="match status" value="1"/>
</dbReference>